<evidence type="ECO:0000256" key="2">
    <source>
        <dbReference type="ARBA" id="ARBA00010617"/>
    </source>
</evidence>
<keyword evidence="6" id="KW-0503">Monooxygenase</keyword>
<evidence type="ECO:0008006" key="9">
    <source>
        <dbReference type="Google" id="ProtNLM"/>
    </source>
</evidence>
<dbReference type="SUPFAM" id="SSF48264">
    <property type="entry name" value="Cytochrome P450"/>
    <property type="match status" value="1"/>
</dbReference>
<keyword evidence="4 5" id="KW-0408">Iron</keyword>
<dbReference type="AlphaFoldDB" id="A0A8H3EZX8"/>
<dbReference type="PANTHER" id="PTHR47582:SF1">
    <property type="entry name" value="P450, PUTATIVE (EUROFUNG)-RELATED"/>
    <property type="match status" value="1"/>
</dbReference>
<evidence type="ECO:0000256" key="1">
    <source>
        <dbReference type="ARBA" id="ARBA00001971"/>
    </source>
</evidence>
<keyword evidence="3 5" id="KW-0479">Metal-binding</keyword>
<keyword evidence="5 6" id="KW-0349">Heme</keyword>
<dbReference type="Pfam" id="PF00067">
    <property type="entry name" value="p450"/>
    <property type="match status" value="1"/>
</dbReference>
<dbReference type="CDD" id="cd11040">
    <property type="entry name" value="CYP7_CYP8-like"/>
    <property type="match status" value="1"/>
</dbReference>
<evidence type="ECO:0000256" key="5">
    <source>
        <dbReference type="PIRSR" id="PIRSR602403-1"/>
    </source>
</evidence>
<reference evidence="7" key="1">
    <citation type="submission" date="2021-03" db="EMBL/GenBank/DDBJ databases">
        <authorList>
            <person name="Tagirdzhanova G."/>
        </authorList>
    </citation>
    <scope>NUCLEOTIDE SEQUENCE</scope>
</reference>
<dbReference type="InterPro" id="IPR017972">
    <property type="entry name" value="Cyt_P450_CS"/>
</dbReference>
<dbReference type="PROSITE" id="PS00086">
    <property type="entry name" value="CYTOCHROME_P450"/>
    <property type="match status" value="1"/>
</dbReference>
<dbReference type="GO" id="GO:0016705">
    <property type="term" value="F:oxidoreductase activity, acting on paired donors, with incorporation or reduction of molecular oxygen"/>
    <property type="evidence" value="ECO:0007669"/>
    <property type="project" value="InterPro"/>
</dbReference>
<dbReference type="PANTHER" id="PTHR47582">
    <property type="entry name" value="P450, PUTATIVE (EUROFUNG)-RELATED"/>
    <property type="match status" value="1"/>
</dbReference>
<keyword evidence="6" id="KW-0560">Oxidoreductase</keyword>
<accession>A0A8H3EZX8</accession>
<dbReference type="Gene3D" id="1.10.630.10">
    <property type="entry name" value="Cytochrome P450"/>
    <property type="match status" value="1"/>
</dbReference>
<dbReference type="EMBL" id="CAJPDS010000016">
    <property type="protein sequence ID" value="CAF9915732.1"/>
    <property type="molecule type" value="Genomic_DNA"/>
</dbReference>
<comment type="similarity">
    <text evidence="2 6">Belongs to the cytochrome P450 family.</text>
</comment>
<dbReference type="PRINTS" id="PR00465">
    <property type="entry name" value="EP450IV"/>
</dbReference>
<dbReference type="InterPro" id="IPR036396">
    <property type="entry name" value="Cyt_P450_sf"/>
</dbReference>
<sequence length="491" mass="55296">MVYDSFLKYLMFGRVSFSSQEPPQVLPAVPYIGHLIGIFWYKNFYYTKLSKKFRLPIIKLPILGGQLYIVNSPKLIAAIERRPNTVSFWHIEANAIGRIAGLDRDAVNTVTLGVGDDTNSFWLKGLRAIHYAMVPGEGVNDMLLKAAQVSANSLRQFDSQSGAMRADLWKWITYEITLSHTDVVYGHRNPYRNPEVEAAFWDFAQGAWKLLLGKYSKFLAPSSYKGREKVVSAFKDYFGTSDPQSTSPLMEARTANVAILGTEGMARMECVNGLAILVNTVPSAFWTIVQIYSNSQLLQRVRDLANAALTKEHVAGVKRSKINILKIQQSLEIQSIIQEVIRLRTTGIGPRLVREDVVLHEQYLLKKGSTVIIPNRAIHFDERTWGESVDIFDKNRFNKSSNKAKVPPVAYRGFGGGATICPGKHFAIEGIAVFTALFTLKYDLRPLQRDWSDLEQDMRDMSLQLGSPNGRFLVDVVPCKSVLDSEWCFEL</sequence>
<evidence type="ECO:0000256" key="3">
    <source>
        <dbReference type="ARBA" id="ARBA00022723"/>
    </source>
</evidence>
<dbReference type="InterPro" id="IPR001128">
    <property type="entry name" value="Cyt_P450"/>
</dbReference>
<feature type="binding site" description="axial binding residue" evidence="5">
    <location>
        <position position="421"/>
    </location>
    <ligand>
        <name>heme</name>
        <dbReference type="ChEBI" id="CHEBI:30413"/>
    </ligand>
    <ligandPart>
        <name>Fe</name>
        <dbReference type="ChEBI" id="CHEBI:18248"/>
    </ligandPart>
</feature>
<keyword evidence="8" id="KW-1185">Reference proteome</keyword>
<protein>
    <recommendedName>
        <fullName evidence="9">Cytochrome P450</fullName>
    </recommendedName>
</protein>
<evidence type="ECO:0000256" key="6">
    <source>
        <dbReference type="RuleBase" id="RU000461"/>
    </source>
</evidence>
<dbReference type="GO" id="GO:0005506">
    <property type="term" value="F:iron ion binding"/>
    <property type="evidence" value="ECO:0007669"/>
    <property type="project" value="InterPro"/>
</dbReference>
<evidence type="ECO:0000313" key="8">
    <source>
        <dbReference type="Proteomes" id="UP000664521"/>
    </source>
</evidence>
<dbReference type="InterPro" id="IPR053007">
    <property type="entry name" value="CYP450_monoxygenase_sec-met"/>
</dbReference>
<dbReference type="GO" id="GO:0020037">
    <property type="term" value="F:heme binding"/>
    <property type="evidence" value="ECO:0007669"/>
    <property type="project" value="InterPro"/>
</dbReference>
<proteinExistence type="inferred from homology"/>
<dbReference type="OrthoDB" id="1470350at2759"/>
<dbReference type="GO" id="GO:0004497">
    <property type="term" value="F:monooxygenase activity"/>
    <property type="evidence" value="ECO:0007669"/>
    <property type="project" value="UniProtKB-KW"/>
</dbReference>
<evidence type="ECO:0000313" key="7">
    <source>
        <dbReference type="EMBL" id="CAF9915732.1"/>
    </source>
</evidence>
<name>A0A8H3EZX8_9LECA</name>
<dbReference type="InterPro" id="IPR002403">
    <property type="entry name" value="Cyt_P450_E_grp-IV"/>
</dbReference>
<gene>
    <name evidence="7" type="ORF">HETSPECPRED_002569</name>
</gene>
<organism evidence="7 8">
    <name type="scientific">Heterodermia speciosa</name>
    <dbReference type="NCBI Taxonomy" id="116794"/>
    <lineage>
        <taxon>Eukaryota</taxon>
        <taxon>Fungi</taxon>
        <taxon>Dikarya</taxon>
        <taxon>Ascomycota</taxon>
        <taxon>Pezizomycotina</taxon>
        <taxon>Lecanoromycetes</taxon>
        <taxon>OSLEUM clade</taxon>
        <taxon>Lecanoromycetidae</taxon>
        <taxon>Caliciales</taxon>
        <taxon>Physciaceae</taxon>
        <taxon>Heterodermia</taxon>
    </lineage>
</organism>
<comment type="caution">
    <text evidence="7">The sequence shown here is derived from an EMBL/GenBank/DDBJ whole genome shotgun (WGS) entry which is preliminary data.</text>
</comment>
<comment type="cofactor">
    <cofactor evidence="1 5">
        <name>heme</name>
        <dbReference type="ChEBI" id="CHEBI:30413"/>
    </cofactor>
</comment>
<evidence type="ECO:0000256" key="4">
    <source>
        <dbReference type="ARBA" id="ARBA00023004"/>
    </source>
</evidence>
<dbReference type="Proteomes" id="UP000664521">
    <property type="component" value="Unassembled WGS sequence"/>
</dbReference>